<accession>W5N2M0</accession>
<dbReference type="OMA" id="WYIQGRD"/>
<name>W5N2M0_LEPOC</name>
<evidence type="ECO:0000313" key="4">
    <source>
        <dbReference type="Proteomes" id="UP000018468"/>
    </source>
</evidence>
<dbReference type="InterPro" id="IPR031643">
    <property type="entry name" value="DUF4708"/>
</dbReference>
<dbReference type="Bgee" id="ENSLOCG00000012092">
    <property type="expression patterns" value="Expressed in testis and 1 other cell type or tissue"/>
</dbReference>
<dbReference type="CTD" id="102694620"/>
<feature type="region of interest" description="Disordered" evidence="1">
    <location>
        <begin position="357"/>
        <end position="409"/>
    </location>
</feature>
<feature type="domain" description="DUF4708" evidence="2">
    <location>
        <begin position="7"/>
        <end position="280"/>
    </location>
</feature>
<evidence type="ECO:0000256" key="1">
    <source>
        <dbReference type="SAM" id="MobiDB-lite"/>
    </source>
</evidence>
<dbReference type="InParanoid" id="W5N2M0"/>
<dbReference type="PANTHER" id="PTHR28495">
    <property type="entry name" value="HYPOTHETICAL PROTEIN LOC100359752"/>
    <property type="match status" value="1"/>
</dbReference>
<protein>
    <submittedName>
        <fullName evidence="3">Chromosome LG9 open reading frame, human C18orf63</fullName>
    </submittedName>
</protein>
<reference evidence="3" key="3">
    <citation type="submission" date="2025-09" db="UniProtKB">
        <authorList>
            <consortium name="Ensembl"/>
        </authorList>
    </citation>
    <scope>IDENTIFICATION</scope>
</reference>
<dbReference type="Pfam" id="PF15813">
    <property type="entry name" value="DUF4708"/>
    <property type="match status" value="1"/>
</dbReference>
<evidence type="ECO:0000313" key="3">
    <source>
        <dbReference type="Ensembl" id="ENSLOCP00000014879.1"/>
    </source>
</evidence>
<dbReference type="GeneID" id="102694620"/>
<dbReference type="PANTHER" id="PTHR28495:SF1">
    <property type="entry name" value="GENE, 17266-RELATED"/>
    <property type="match status" value="1"/>
</dbReference>
<dbReference type="OrthoDB" id="6285995at2759"/>
<dbReference type="HOGENOM" id="CLU_018345_1_0_1"/>
<organism evidence="3 4">
    <name type="scientific">Lepisosteus oculatus</name>
    <name type="common">Spotted gar</name>
    <dbReference type="NCBI Taxonomy" id="7918"/>
    <lineage>
        <taxon>Eukaryota</taxon>
        <taxon>Metazoa</taxon>
        <taxon>Chordata</taxon>
        <taxon>Craniata</taxon>
        <taxon>Vertebrata</taxon>
        <taxon>Euteleostomi</taxon>
        <taxon>Actinopterygii</taxon>
        <taxon>Neopterygii</taxon>
        <taxon>Holostei</taxon>
        <taxon>Semionotiformes</taxon>
        <taxon>Lepisosteidae</taxon>
        <taxon>Lepisosteus</taxon>
    </lineage>
</organism>
<dbReference type="GeneTree" id="ENSGT00390000007627"/>
<proteinExistence type="predicted"/>
<dbReference type="Ensembl" id="ENSLOCT00000014908.1">
    <property type="protein sequence ID" value="ENSLOCP00000014879.1"/>
    <property type="gene ID" value="ENSLOCG00000012092.1"/>
</dbReference>
<feature type="compositionally biased region" description="Basic and acidic residues" evidence="1">
    <location>
        <begin position="384"/>
        <end position="397"/>
    </location>
</feature>
<dbReference type="Proteomes" id="UP000018468">
    <property type="component" value="Linkage group LG9"/>
</dbReference>
<reference evidence="3" key="2">
    <citation type="submission" date="2025-08" db="UniProtKB">
        <authorList>
            <consortium name="Ensembl"/>
        </authorList>
    </citation>
    <scope>IDENTIFICATION</scope>
</reference>
<dbReference type="EMBL" id="AHAT01002617">
    <property type="status" value="NOT_ANNOTATED_CDS"/>
    <property type="molecule type" value="Genomic_DNA"/>
</dbReference>
<reference evidence="4" key="1">
    <citation type="submission" date="2011-12" db="EMBL/GenBank/DDBJ databases">
        <title>The Draft Genome of Lepisosteus oculatus.</title>
        <authorList>
            <consortium name="The Broad Institute Genome Assembly &amp; Analysis Group"/>
            <consortium name="Computational R&amp;D Group"/>
            <consortium name="and Sequencing Platform"/>
            <person name="Di Palma F."/>
            <person name="Alfoldi J."/>
            <person name="Johnson J."/>
            <person name="Berlin A."/>
            <person name="Gnerre S."/>
            <person name="Jaffe D."/>
            <person name="MacCallum I."/>
            <person name="Young S."/>
            <person name="Walker B.J."/>
            <person name="Lander E.S."/>
            <person name="Lindblad-Toh K."/>
        </authorList>
    </citation>
    <scope>NUCLEOTIDE SEQUENCE [LARGE SCALE GENOMIC DNA]</scope>
</reference>
<dbReference type="eggNOG" id="KOG3815">
    <property type="taxonomic scope" value="Eukaryota"/>
</dbReference>
<keyword evidence="4" id="KW-1185">Reference proteome</keyword>
<dbReference type="STRING" id="7918.ENSLOCP00000014879"/>
<evidence type="ECO:0000259" key="2">
    <source>
        <dbReference type="Pfam" id="PF15813"/>
    </source>
</evidence>
<feature type="region of interest" description="Disordered" evidence="1">
    <location>
        <begin position="458"/>
        <end position="499"/>
    </location>
</feature>
<dbReference type="AlphaFoldDB" id="W5N2M0"/>
<sequence>MSRSNVQSLFFITLPDLRKLCSVNISQLCDPDDGETRNNQIRICRELLFLCPELLASPVLDSFGEITVIMAITFFKTGIIQAYTQRHSLQMGTPRRVLPAILKACLSYTLTAKMAPEWNKAGQFLIAGTDFLTESGRLNAVVMELNATETQLCICVEAKSIRLPPAKLEDFDISANAVKNFYSSRDAEIQTYAISNNWCYILPSMKMGQIISISHLLPSVCPFESYTEIQKHWNILYGYKIPAVNGENEVYCNVYFKLVGERLFTYPLCCIRSQPVQCFSRVDLDGVLNLFLKDLKANMENICGFAVQMTSKPCYFTSNLNNVSTKGLSIRPVNLTAEGKYSSAVYQLPIRAAPQPRRDAVLGMPPSQERESRSSPYVVGAAGEHTEHRTPDLHSESKPTSTSSTQQPRRLVPIFKNKALKQQVNVTKILAEIRPKTQPAVTPLAKAAVLQWPPTSSFKRSNPGVGTSRPDLMQPSSTLKYSGHPSSFSSSAGNKDMESPFIKNTSLRKNPEEKCLQVDPSNVFPTSTPVLTSNGNVATMFMQSGFQHSKADLAIQACTGLAQKQKRNQIISQGDGLEYTSKKSRPIIQDVDVEEYARSNQLSKLNSATLQAWLKMNGISVKSRDKKEELVSKVIQSICEP</sequence>